<dbReference type="EC" id="2.3.2.27" evidence="4"/>
<proteinExistence type="predicted"/>
<dbReference type="InterPro" id="IPR017907">
    <property type="entry name" value="Znf_RING_CS"/>
</dbReference>
<keyword evidence="13" id="KW-0812">Transmembrane</keyword>
<dbReference type="GO" id="GO:0005783">
    <property type="term" value="C:endoplasmic reticulum"/>
    <property type="evidence" value="ECO:0007669"/>
    <property type="project" value="InterPro"/>
</dbReference>
<feature type="transmembrane region" description="Helical" evidence="13">
    <location>
        <begin position="293"/>
        <end position="311"/>
    </location>
</feature>
<organism evidence="15 16">
    <name type="scientific">Anopheles farauti</name>
    <dbReference type="NCBI Taxonomy" id="69004"/>
    <lineage>
        <taxon>Eukaryota</taxon>
        <taxon>Metazoa</taxon>
        <taxon>Ecdysozoa</taxon>
        <taxon>Arthropoda</taxon>
        <taxon>Hexapoda</taxon>
        <taxon>Insecta</taxon>
        <taxon>Pterygota</taxon>
        <taxon>Neoptera</taxon>
        <taxon>Endopterygota</taxon>
        <taxon>Diptera</taxon>
        <taxon>Nematocera</taxon>
        <taxon>Culicoidea</taxon>
        <taxon>Culicidae</taxon>
        <taxon>Anophelinae</taxon>
        <taxon>Anopheles</taxon>
    </lineage>
</organism>
<feature type="compositionally biased region" description="Low complexity" evidence="12">
    <location>
        <begin position="85"/>
        <end position="96"/>
    </location>
</feature>
<dbReference type="Proteomes" id="UP000075886">
    <property type="component" value="Unassembled WGS sequence"/>
</dbReference>
<evidence type="ECO:0000256" key="6">
    <source>
        <dbReference type="ARBA" id="ARBA00022723"/>
    </source>
</evidence>
<sequence length="312" mass="33611">MDSSDPSSESSANANYKKKEKQHTRTEMASTTDIPPTVGTTPTAPLLEDLNEETSSSSTSMSTTTDSGKPSTSYSFTMLGSELASTSGSSSSTYSTKRPQANEAIDDTPQKSNNKTQLEDGVSDAAGGSGDGSDGATTTTTNTDGGASDEEKKDDSMFECNICLDTAKDAVVSMCGHLFCWPCIHQWMNGYRNTCPVCKSSISKEKVIPLYGRGGSKEDPRKTVPPRPAGQRTEPEQPHGFQSFTGDGRFHMSFGIGAFPFGFLTSTLHFGDFRGTGANVTRENTRESEEDQFLSQVFLYVALIFLFWLAMA</sequence>
<evidence type="ECO:0000256" key="13">
    <source>
        <dbReference type="SAM" id="Phobius"/>
    </source>
</evidence>
<dbReference type="SUPFAM" id="SSF57850">
    <property type="entry name" value="RING/U-box"/>
    <property type="match status" value="1"/>
</dbReference>
<evidence type="ECO:0000256" key="10">
    <source>
        <dbReference type="ARBA" id="ARBA00023136"/>
    </source>
</evidence>
<dbReference type="PROSITE" id="PS00518">
    <property type="entry name" value="ZF_RING_1"/>
    <property type="match status" value="1"/>
</dbReference>
<dbReference type="GO" id="GO:0016567">
    <property type="term" value="P:protein ubiquitination"/>
    <property type="evidence" value="ECO:0007669"/>
    <property type="project" value="UniProtKB-UniPathway"/>
</dbReference>
<keyword evidence="5" id="KW-0808">Transferase</keyword>
<comment type="pathway">
    <text evidence="3">Protein modification; protein ubiquitination.</text>
</comment>
<feature type="compositionally biased region" description="Polar residues" evidence="12">
    <location>
        <begin position="68"/>
        <end position="78"/>
    </location>
</feature>
<keyword evidence="6" id="KW-0479">Metal-binding</keyword>
<dbReference type="EMBL" id="AXCN02000402">
    <property type="status" value="NOT_ANNOTATED_CDS"/>
    <property type="molecule type" value="Genomic_DNA"/>
</dbReference>
<keyword evidence="10 13" id="KW-0472">Membrane</keyword>
<feature type="domain" description="RING-type" evidence="14">
    <location>
        <begin position="160"/>
        <end position="199"/>
    </location>
</feature>
<dbReference type="GO" id="GO:0008270">
    <property type="term" value="F:zinc ion binding"/>
    <property type="evidence" value="ECO:0007669"/>
    <property type="project" value="UniProtKB-KW"/>
</dbReference>
<dbReference type="GO" id="GO:0005634">
    <property type="term" value="C:nucleus"/>
    <property type="evidence" value="ECO:0007669"/>
    <property type="project" value="UniProtKB-ARBA"/>
</dbReference>
<keyword evidence="9" id="KW-0862">Zinc</keyword>
<dbReference type="InterPro" id="IPR018957">
    <property type="entry name" value="Znf_C3HC4_RING-type"/>
</dbReference>
<dbReference type="SMART" id="SM00184">
    <property type="entry name" value="RING"/>
    <property type="match status" value="1"/>
</dbReference>
<dbReference type="PROSITE" id="PS50089">
    <property type="entry name" value="ZF_RING_2"/>
    <property type="match status" value="1"/>
</dbReference>
<evidence type="ECO:0000256" key="11">
    <source>
        <dbReference type="PROSITE-ProRule" id="PRU00175"/>
    </source>
</evidence>
<evidence type="ECO:0000256" key="3">
    <source>
        <dbReference type="ARBA" id="ARBA00004906"/>
    </source>
</evidence>
<evidence type="ECO:0000256" key="1">
    <source>
        <dbReference type="ARBA" id="ARBA00000900"/>
    </source>
</evidence>
<dbReference type="EMBL" id="AXCN02000403">
    <property type="status" value="NOT_ANNOTATED_CDS"/>
    <property type="molecule type" value="Genomic_DNA"/>
</dbReference>
<feature type="compositionally biased region" description="Low complexity" evidence="12">
    <location>
        <begin position="134"/>
        <end position="146"/>
    </location>
</feature>
<feature type="compositionally biased region" description="Low complexity" evidence="12">
    <location>
        <begin position="54"/>
        <end position="67"/>
    </location>
</feature>
<keyword evidence="7 11" id="KW-0863">Zinc-finger</keyword>
<feature type="region of interest" description="Disordered" evidence="12">
    <location>
        <begin position="1"/>
        <end position="152"/>
    </location>
</feature>
<dbReference type="InterPro" id="IPR045103">
    <property type="entry name" value="RNF5/RNF185-like"/>
</dbReference>
<dbReference type="UniPathway" id="UPA00143"/>
<feature type="compositionally biased region" description="Polar residues" evidence="12">
    <location>
        <begin position="27"/>
        <end position="43"/>
    </location>
</feature>
<reference evidence="15" key="2">
    <citation type="submission" date="2020-05" db="UniProtKB">
        <authorList>
            <consortium name="EnsemblMetazoa"/>
        </authorList>
    </citation>
    <scope>IDENTIFICATION</scope>
    <source>
        <strain evidence="15">FAR1</strain>
    </source>
</reference>
<dbReference type="AlphaFoldDB" id="A0A182QA42"/>
<dbReference type="EnsemblMetazoa" id="AFAF006078-RA">
    <property type="protein sequence ID" value="AFAF006078-PA"/>
    <property type="gene ID" value="AFAF006078"/>
</dbReference>
<evidence type="ECO:0000256" key="12">
    <source>
        <dbReference type="SAM" id="MobiDB-lite"/>
    </source>
</evidence>
<evidence type="ECO:0000256" key="9">
    <source>
        <dbReference type="ARBA" id="ARBA00022833"/>
    </source>
</evidence>
<dbReference type="Gene3D" id="3.30.40.10">
    <property type="entry name" value="Zinc/RING finger domain, C3HC4 (zinc finger)"/>
    <property type="match status" value="1"/>
</dbReference>
<evidence type="ECO:0000259" key="14">
    <source>
        <dbReference type="PROSITE" id="PS50089"/>
    </source>
</evidence>
<dbReference type="GO" id="GO:0006511">
    <property type="term" value="P:ubiquitin-dependent protein catabolic process"/>
    <property type="evidence" value="ECO:0007669"/>
    <property type="project" value="InterPro"/>
</dbReference>
<feature type="region of interest" description="Disordered" evidence="12">
    <location>
        <begin position="210"/>
        <end position="242"/>
    </location>
</feature>
<dbReference type="PANTHER" id="PTHR12313">
    <property type="entry name" value="E3 UBIQUITIN-PROTEIN LIGASE RNF5-RELATED"/>
    <property type="match status" value="1"/>
</dbReference>
<evidence type="ECO:0000256" key="4">
    <source>
        <dbReference type="ARBA" id="ARBA00012483"/>
    </source>
</evidence>
<comment type="catalytic activity">
    <reaction evidence="1">
        <text>S-ubiquitinyl-[E2 ubiquitin-conjugating enzyme]-L-cysteine + [acceptor protein]-L-lysine = [E2 ubiquitin-conjugating enzyme]-L-cysteine + N(6)-ubiquitinyl-[acceptor protein]-L-lysine.</text>
        <dbReference type="EC" id="2.3.2.27"/>
    </reaction>
</comment>
<evidence type="ECO:0000256" key="7">
    <source>
        <dbReference type="ARBA" id="ARBA00022771"/>
    </source>
</evidence>
<dbReference type="Pfam" id="PF00097">
    <property type="entry name" value="zf-C3HC4"/>
    <property type="match status" value="1"/>
</dbReference>
<dbReference type="InterPro" id="IPR013083">
    <property type="entry name" value="Znf_RING/FYVE/PHD"/>
</dbReference>
<dbReference type="GO" id="GO:0061630">
    <property type="term" value="F:ubiquitin protein ligase activity"/>
    <property type="evidence" value="ECO:0007669"/>
    <property type="project" value="UniProtKB-EC"/>
</dbReference>
<protein>
    <recommendedName>
        <fullName evidence="4">RING-type E3 ubiquitin transferase</fullName>
        <ecNumber evidence="4">2.3.2.27</ecNumber>
    </recommendedName>
</protein>
<dbReference type="InterPro" id="IPR001841">
    <property type="entry name" value="Znf_RING"/>
</dbReference>
<name>A0A182QA42_9DIPT</name>
<keyword evidence="13" id="KW-1133">Transmembrane helix</keyword>
<dbReference type="FunFam" id="3.30.40.10:FF:000062">
    <property type="entry name" value="E3 ubiquitin-protein ligase RNF185"/>
    <property type="match status" value="1"/>
</dbReference>
<evidence type="ECO:0000313" key="16">
    <source>
        <dbReference type="Proteomes" id="UP000075886"/>
    </source>
</evidence>
<accession>A0A182QA42</accession>
<reference evidence="16" key="1">
    <citation type="submission" date="2014-01" db="EMBL/GenBank/DDBJ databases">
        <title>The Genome Sequence of Anopheles farauti FAR1 (V2).</title>
        <authorList>
            <consortium name="The Broad Institute Genomics Platform"/>
            <person name="Neafsey D.E."/>
            <person name="Besansky N."/>
            <person name="Howell P."/>
            <person name="Walton C."/>
            <person name="Young S.K."/>
            <person name="Zeng Q."/>
            <person name="Gargeya S."/>
            <person name="Fitzgerald M."/>
            <person name="Haas B."/>
            <person name="Abouelleil A."/>
            <person name="Allen A.W."/>
            <person name="Alvarado L."/>
            <person name="Arachchi H.M."/>
            <person name="Berlin A.M."/>
            <person name="Chapman S.B."/>
            <person name="Gainer-Dewar J."/>
            <person name="Goldberg J."/>
            <person name="Griggs A."/>
            <person name="Gujja S."/>
            <person name="Hansen M."/>
            <person name="Howarth C."/>
            <person name="Imamovic A."/>
            <person name="Ireland A."/>
            <person name="Larimer J."/>
            <person name="McCowan C."/>
            <person name="Murphy C."/>
            <person name="Pearson M."/>
            <person name="Poon T.W."/>
            <person name="Priest M."/>
            <person name="Roberts A."/>
            <person name="Saif S."/>
            <person name="Shea T."/>
            <person name="Sisk P."/>
            <person name="Sykes S."/>
            <person name="Wortman J."/>
            <person name="Nusbaum C."/>
            <person name="Birren B."/>
        </authorList>
    </citation>
    <scope>NUCLEOTIDE SEQUENCE [LARGE SCALE GENOMIC DNA]</scope>
    <source>
        <strain evidence="16">FAR1</strain>
    </source>
</reference>
<evidence type="ECO:0000256" key="8">
    <source>
        <dbReference type="ARBA" id="ARBA00022786"/>
    </source>
</evidence>
<keyword evidence="8" id="KW-0833">Ubl conjugation pathway</keyword>
<dbReference type="VEuPathDB" id="VectorBase:AFAF006078"/>
<evidence type="ECO:0000313" key="15">
    <source>
        <dbReference type="EnsemblMetazoa" id="AFAF006078-PA"/>
    </source>
</evidence>
<keyword evidence="16" id="KW-1185">Reference proteome</keyword>
<evidence type="ECO:0000256" key="5">
    <source>
        <dbReference type="ARBA" id="ARBA00022679"/>
    </source>
</evidence>
<evidence type="ECO:0000256" key="2">
    <source>
        <dbReference type="ARBA" id="ARBA00004308"/>
    </source>
</evidence>
<dbReference type="STRING" id="69004.A0A182QA42"/>
<feature type="compositionally biased region" description="Low complexity" evidence="12">
    <location>
        <begin position="1"/>
        <end position="11"/>
    </location>
</feature>
<comment type="subcellular location">
    <subcellularLocation>
        <location evidence="2">Endomembrane system</location>
    </subcellularLocation>
</comment>